<evidence type="ECO:0000256" key="2">
    <source>
        <dbReference type="ARBA" id="ARBA00023157"/>
    </source>
</evidence>
<dbReference type="Gene3D" id="2.60.120.290">
    <property type="entry name" value="Spermadhesin, CUB domain"/>
    <property type="match status" value="1"/>
</dbReference>
<dbReference type="Pfam" id="PF00431">
    <property type="entry name" value="CUB"/>
    <property type="match status" value="1"/>
</dbReference>
<dbReference type="InterPro" id="IPR000859">
    <property type="entry name" value="CUB_dom"/>
</dbReference>
<dbReference type="CDD" id="cd00041">
    <property type="entry name" value="CUB"/>
    <property type="match status" value="1"/>
</dbReference>
<dbReference type="Pfam" id="PF06462">
    <property type="entry name" value="Hyd_WA"/>
    <property type="match status" value="1"/>
</dbReference>
<dbReference type="InterPro" id="IPR035914">
    <property type="entry name" value="Sperma_CUB_dom_sf"/>
</dbReference>
<organism evidence="5 6">
    <name type="scientific">Branchiostoma floridae</name>
    <name type="common">Florida lancelet</name>
    <name type="synonym">Amphioxus</name>
    <dbReference type="NCBI Taxonomy" id="7739"/>
    <lineage>
        <taxon>Eukaryota</taxon>
        <taxon>Metazoa</taxon>
        <taxon>Chordata</taxon>
        <taxon>Cephalochordata</taxon>
        <taxon>Leptocardii</taxon>
        <taxon>Amphioxiformes</taxon>
        <taxon>Branchiostomatidae</taxon>
        <taxon>Branchiostoma</taxon>
    </lineage>
</organism>
<dbReference type="SMART" id="SM00042">
    <property type="entry name" value="CUB"/>
    <property type="match status" value="1"/>
</dbReference>
<dbReference type="OMA" id="VEDYHDC"/>
<dbReference type="PANTHER" id="PTHR24251:SF37">
    <property type="entry name" value="CUB DOMAIN-CONTAINING PROTEIN"/>
    <property type="match status" value="1"/>
</dbReference>
<gene>
    <name evidence="6" type="primary">LOC118430406</name>
</gene>
<reference evidence="6" key="2">
    <citation type="submission" date="2025-08" db="UniProtKB">
        <authorList>
            <consortium name="RefSeq"/>
        </authorList>
    </citation>
    <scope>IDENTIFICATION</scope>
    <source>
        <strain evidence="6">S238N-H82</strain>
        <tissue evidence="6">Testes</tissue>
    </source>
</reference>
<dbReference type="SUPFAM" id="SSF49854">
    <property type="entry name" value="Spermadhesin, CUB domain"/>
    <property type="match status" value="1"/>
</dbReference>
<dbReference type="GeneID" id="118430406"/>
<dbReference type="InterPro" id="IPR006624">
    <property type="entry name" value="Beta-propeller_rpt_TECPR"/>
</dbReference>
<keyword evidence="2" id="KW-1015">Disulfide bond</keyword>
<evidence type="ECO:0000256" key="1">
    <source>
        <dbReference type="ARBA" id="ARBA00022737"/>
    </source>
</evidence>
<sequence>MHQLTGDSGTFASMNYPHYPYHNHVYQQWNITVDTHEAVKLTLVFIDTQGYPGHCRNDYVQVVDPYEHKSLSWCGTCAHSSTSTVTSAEHSLYVFFVTDFVIRRAGFSARYEAVDNRLGPPTPAVPDTTSDWLLVSDGIKQISVSASTNQVWALDVDGRPLRRMGITKTAPQGTHGYH</sequence>
<evidence type="ECO:0000256" key="3">
    <source>
        <dbReference type="PROSITE-ProRule" id="PRU00059"/>
    </source>
</evidence>
<dbReference type="SMART" id="SM00706">
    <property type="entry name" value="TECPR"/>
    <property type="match status" value="1"/>
</dbReference>
<dbReference type="AlphaFoldDB" id="A0A9J7MBT4"/>
<protein>
    <submittedName>
        <fullName evidence="6">Deleted in malignant brain tumors 1 protein-like</fullName>
    </submittedName>
</protein>
<proteinExistence type="predicted"/>
<dbReference type="PROSITE" id="PS01180">
    <property type="entry name" value="CUB"/>
    <property type="match status" value="1"/>
</dbReference>
<comment type="caution">
    <text evidence="3">Lacks conserved residue(s) required for the propagation of feature annotation.</text>
</comment>
<keyword evidence="5" id="KW-1185">Reference proteome</keyword>
<name>A0A9J7MBT4_BRAFL</name>
<evidence type="ECO:0000313" key="6">
    <source>
        <dbReference type="RefSeq" id="XP_035697154.1"/>
    </source>
</evidence>
<keyword evidence="1" id="KW-0677">Repeat</keyword>
<dbReference type="FunFam" id="2.60.120.290:FF:000070">
    <property type="entry name" value="Suppression of tumorigenicity 14b"/>
    <property type="match status" value="1"/>
</dbReference>
<evidence type="ECO:0000259" key="4">
    <source>
        <dbReference type="PROSITE" id="PS01180"/>
    </source>
</evidence>
<evidence type="ECO:0000313" key="5">
    <source>
        <dbReference type="Proteomes" id="UP000001554"/>
    </source>
</evidence>
<dbReference type="RefSeq" id="XP_035697154.1">
    <property type="nucleotide sequence ID" value="XM_035841261.1"/>
</dbReference>
<dbReference type="PANTHER" id="PTHR24251">
    <property type="entry name" value="OVOCHYMASE-RELATED"/>
    <property type="match status" value="1"/>
</dbReference>
<feature type="domain" description="CUB" evidence="4">
    <location>
        <begin position="1"/>
        <end position="114"/>
    </location>
</feature>
<dbReference type="KEGG" id="bfo:118430406"/>
<reference evidence="5" key="1">
    <citation type="journal article" date="2020" name="Nat. Ecol. Evol.">
        <title>Deeply conserved synteny resolves early events in vertebrate evolution.</title>
        <authorList>
            <person name="Simakov O."/>
            <person name="Marletaz F."/>
            <person name="Yue J.X."/>
            <person name="O'Connell B."/>
            <person name="Jenkins J."/>
            <person name="Brandt A."/>
            <person name="Calef R."/>
            <person name="Tung C.H."/>
            <person name="Huang T.K."/>
            <person name="Schmutz J."/>
            <person name="Satoh N."/>
            <person name="Yu J.K."/>
            <person name="Putnam N.H."/>
            <person name="Green R.E."/>
            <person name="Rokhsar D.S."/>
        </authorList>
    </citation>
    <scope>NUCLEOTIDE SEQUENCE [LARGE SCALE GENOMIC DNA]</scope>
    <source>
        <strain evidence="5">S238N-H82</strain>
    </source>
</reference>
<dbReference type="Proteomes" id="UP000001554">
    <property type="component" value="Chromosome 14"/>
</dbReference>
<accession>A0A9J7MBT4</accession>